<evidence type="ECO:0000313" key="3">
    <source>
        <dbReference type="Proteomes" id="UP001500151"/>
    </source>
</evidence>
<gene>
    <name evidence="2" type="ORF">GCM10010307_22080</name>
</gene>
<organism evidence="2 3">
    <name type="scientific">Streptomyces vastus</name>
    <dbReference type="NCBI Taxonomy" id="285451"/>
    <lineage>
        <taxon>Bacteria</taxon>
        <taxon>Bacillati</taxon>
        <taxon>Actinomycetota</taxon>
        <taxon>Actinomycetes</taxon>
        <taxon>Kitasatosporales</taxon>
        <taxon>Streptomycetaceae</taxon>
        <taxon>Streptomyces</taxon>
    </lineage>
</organism>
<evidence type="ECO:0000313" key="2">
    <source>
        <dbReference type="EMBL" id="GAA2630378.1"/>
    </source>
</evidence>
<accession>A0ABN3QMV6</accession>
<sequence>MPPAVARVGFVGVGVRVSTARPSWLVAPRGGAANRHSPAPLKDQKPATPRAPNKPVPQKLAPLKARTTMCPRPPTGGRRRGPMRRMPVAKDLLPTLTFR</sequence>
<protein>
    <submittedName>
        <fullName evidence="2">Uncharacterized protein</fullName>
    </submittedName>
</protein>
<proteinExistence type="predicted"/>
<name>A0ABN3QMV6_9ACTN</name>
<evidence type="ECO:0000256" key="1">
    <source>
        <dbReference type="SAM" id="MobiDB-lite"/>
    </source>
</evidence>
<feature type="region of interest" description="Disordered" evidence="1">
    <location>
        <begin position="26"/>
        <end position="99"/>
    </location>
</feature>
<comment type="caution">
    <text evidence="2">The sequence shown here is derived from an EMBL/GenBank/DDBJ whole genome shotgun (WGS) entry which is preliminary data.</text>
</comment>
<keyword evidence="3" id="KW-1185">Reference proteome</keyword>
<reference evidence="2 3" key="1">
    <citation type="journal article" date="2019" name="Int. J. Syst. Evol. Microbiol.">
        <title>The Global Catalogue of Microorganisms (GCM) 10K type strain sequencing project: providing services to taxonomists for standard genome sequencing and annotation.</title>
        <authorList>
            <consortium name="The Broad Institute Genomics Platform"/>
            <consortium name="The Broad Institute Genome Sequencing Center for Infectious Disease"/>
            <person name="Wu L."/>
            <person name="Ma J."/>
        </authorList>
    </citation>
    <scope>NUCLEOTIDE SEQUENCE [LARGE SCALE GENOMIC DNA]</scope>
    <source>
        <strain evidence="2 3">JCM 4524</strain>
    </source>
</reference>
<dbReference type="EMBL" id="BAAASJ010000022">
    <property type="protein sequence ID" value="GAA2630378.1"/>
    <property type="molecule type" value="Genomic_DNA"/>
</dbReference>
<dbReference type="Proteomes" id="UP001500151">
    <property type="component" value="Unassembled WGS sequence"/>
</dbReference>